<dbReference type="InterPro" id="IPR001328">
    <property type="entry name" value="Pept_tRNA_hydro"/>
</dbReference>
<accession>A0A1F7GWJ2</accession>
<keyword evidence="3 7" id="KW-0378">Hydrolase</keyword>
<evidence type="ECO:0000256" key="1">
    <source>
        <dbReference type="ARBA" id="ARBA00013260"/>
    </source>
</evidence>
<keyword evidence="2" id="KW-0820">tRNA-binding</keyword>
<evidence type="ECO:0000256" key="6">
    <source>
        <dbReference type="ARBA" id="ARBA00050038"/>
    </source>
</evidence>
<comment type="caution">
    <text evidence="9">The sequence shown here is derived from an EMBL/GenBank/DDBJ whole genome shotgun (WGS) entry which is preliminary data.</text>
</comment>
<dbReference type="Proteomes" id="UP000177913">
    <property type="component" value="Unassembled WGS sequence"/>
</dbReference>
<gene>
    <name evidence="9" type="ORF">A3C25_04405</name>
</gene>
<dbReference type="PANTHER" id="PTHR17224:SF1">
    <property type="entry name" value="PEPTIDYL-TRNA HYDROLASE"/>
    <property type="match status" value="1"/>
</dbReference>
<proteinExistence type="inferred from homology"/>
<dbReference type="CDD" id="cd00462">
    <property type="entry name" value="PTH"/>
    <property type="match status" value="1"/>
</dbReference>
<evidence type="ECO:0000313" key="9">
    <source>
        <dbReference type="EMBL" id="OGK23243.1"/>
    </source>
</evidence>
<evidence type="ECO:0000313" key="10">
    <source>
        <dbReference type="Proteomes" id="UP000177913"/>
    </source>
</evidence>
<evidence type="ECO:0000256" key="5">
    <source>
        <dbReference type="ARBA" id="ARBA00038063"/>
    </source>
</evidence>
<dbReference type="NCBIfam" id="TIGR00447">
    <property type="entry name" value="pth"/>
    <property type="match status" value="1"/>
</dbReference>
<dbReference type="EMBL" id="MFZO01000050">
    <property type="protein sequence ID" value="OGK23243.1"/>
    <property type="molecule type" value="Genomic_DNA"/>
</dbReference>
<evidence type="ECO:0000256" key="2">
    <source>
        <dbReference type="ARBA" id="ARBA00022555"/>
    </source>
</evidence>
<evidence type="ECO:0000256" key="4">
    <source>
        <dbReference type="ARBA" id="ARBA00022884"/>
    </source>
</evidence>
<dbReference type="GO" id="GO:0004045">
    <property type="term" value="F:peptidyl-tRNA hydrolase activity"/>
    <property type="evidence" value="ECO:0007669"/>
    <property type="project" value="UniProtKB-EC"/>
</dbReference>
<dbReference type="PROSITE" id="PS01195">
    <property type="entry name" value="PEPT_TRNA_HYDROL_1"/>
    <property type="match status" value="1"/>
</dbReference>
<dbReference type="AlphaFoldDB" id="A0A1F7GWJ2"/>
<reference evidence="9 10" key="1">
    <citation type="journal article" date="2016" name="Nat. Commun.">
        <title>Thousands of microbial genomes shed light on interconnected biogeochemical processes in an aquifer system.</title>
        <authorList>
            <person name="Anantharaman K."/>
            <person name="Brown C.T."/>
            <person name="Hug L.A."/>
            <person name="Sharon I."/>
            <person name="Castelle C.J."/>
            <person name="Probst A.J."/>
            <person name="Thomas B.C."/>
            <person name="Singh A."/>
            <person name="Wilkins M.J."/>
            <person name="Karaoz U."/>
            <person name="Brodie E.L."/>
            <person name="Williams K.H."/>
            <person name="Hubbard S.S."/>
            <person name="Banfield J.F."/>
        </authorList>
    </citation>
    <scope>NUCLEOTIDE SEQUENCE [LARGE SCALE GENOMIC DNA]</scope>
</reference>
<dbReference type="Gene3D" id="3.40.50.1470">
    <property type="entry name" value="Peptidyl-tRNA hydrolase"/>
    <property type="match status" value="1"/>
</dbReference>
<dbReference type="GO" id="GO:0000049">
    <property type="term" value="F:tRNA binding"/>
    <property type="evidence" value="ECO:0007669"/>
    <property type="project" value="UniProtKB-KW"/>
</dbReference>
<evidence type="ECO:0000256" key="8">
    <source>
        <dbReference type="RuleBase" id="RU004320"/>
    </source>
</evidence>
<evidence type="ECO:0000256" key="7">
    <source>
        <dbReference type="RuleBase" id="RU000673"/>
    </source>
</evidence>
<comment type="catalytic activity">
    <reaction evidence="7">
        <text>an N-acyl-L-alpha-aminoacyl-tRNA + H2O = an N-acyl-L-amino acid + a tRNA + H(+)</text>
        <dbReference type="Rhea" id="RHEA:54448"/>
        <dbReference type="Rhea" id="RHEA-COMP:10123"/>
        <dbReference type="Rhea" id="RHEA-COMP:13883"/>
        <dbReference type="ChEBI" id="CHEBI:15377"/>
        <dbReference type="ChEBI" id="CHEBI:15378"/>
        <dbReference type="ChEBI" id="CHEBI:59874"/>
        <dbReference type="ChEBI" id="CHEBI:78442"/>
        <dbReference type="ChEBI" id="CHEBI:138191"/>
        <dbReference type="EC" id="3.1.1.29"/>
    </reaction>
</comment>
<protein>
    <recommendedName>
        <fullName evidence="6 7">Peptidyl-tRNA hydrolase</fullName>
        <ecNumber evidence="1 7">3.1.1.29</ecNumber>
    </recommendedName>
</protein>
<dbReference type="Pfam" id="PF01195">
    <property type="entry name" value="Pept_tRNA_hydro"/>
    <property type="match status" value="1"/>
</dbReference>
<name>A0A1F7GWJ2_9BACT</name>
<evidence type="ECO:0000256" key="3">
    <source>
        <dbReference type="ARBA" id="ARBA00022801"/>
    </source>
</evidence>
<dbReference type="EC" id="3.1.1.29" evidence="1 7"/>
<dbReference type="SUPFAM" id="SSF53178">
    <property type="entry name" value="Peptidyl-tRNA hydrolase-like"/>
    <property type="match status" value="1"/>
</dbReference>
<dbReference type="PANTHER" id="PTHR17224">
    <property type="entry name" value="PEPTIDYL-TRNA HYDROLASE"/>
    <property type="match status" value="1"/>
</dbReference>
<sequence>MYLIVGLGNPGEKYKNNRHNVGFQFIDYLIKKLNNQKSKVKNQNYNLKFKNEKRFSTFILHLTSNILLVKPLTFMNLSGQAVKQLVSRFKFHVSRDLIVVHDDLDIPLGKFKIQKGVGPKLHNGIESIEKALDTKDFWRVRIGVDNRINTDWIDGETYVLQNFKQKEKEVANQMFPKIYNQLKTLFLA</sequence>
<keyword evidence="4" id="KW-0694">RNA-binding</keyword>
<comment type="similarity">
    <text evidence="5 8">Belongs to the PTH family.</text>
</comment>
<organism evidence="9 10">
    <name type="scientific">Candidatus Roizmanbacteria bacterium RIFCSPHIGHO2_02_FULL_38_11</name>
    <dbReference type="NCBI Taxonomy" id="1802039"/>
    <lineage>
        <taxon>Bacteria</taxon>
        <taxon>Candidatus Roizmaniibacteriota</taxon>
    </lineage>
</organism>
<dbReference type="InterPro" id="IPR018171">
    <property type="entry name" value="Pept_tRNA_hydro_CS"/>
</dbReference>
<dbReference type="InterPro" id="IPR036416">
    <property type="entry name" value="Pept_tRNA_hydro_sf"/>
</dbReference>